<accession>A0ABR9JV37</accession>
<dbReference type="RefSeq" id="WP_192760426.1">
    <property type="nucleotide sequence ID" value="NZ_JADBDZ010000001.1"/>
</dbReference>
<protein>
    <submittedName>
        <fullName evidence="2">Transcriptional regulator with XRE-family HTH domain</fullName>
    </submittedName>
</protein>
<evidence type="ECO:0000313" key="2">
    <source>
        <dbReference type="EMBL" id="MBE1533970.1"/>
    </source>
</evidence>
<dbReference type="SUPFAM" id="SSF47413">
    <property type="entry name" value="lambda repressor-like DNA-binding domains"/>
    <property type="match status" value="1"/>
</dbReference>
<dbReference type="InterPro" id="IPR001387">
    <property type="entry name" value="Cro/C1-type_HTH"/>
</dbReference>
<proteinExistence type="predicted"/>
<dbReference type="Pfam" id="PF13560">
    <property type="entry name" value="HTH_31"/>
    <property type="match status" value="1"/>
</dbReference>
<feature type="domain" description="HTH cro/C1-type" evidence="1">
    <location>
        <begin position="17"/>
        <end position="71"/>
    </location>
</feature>
<sequence length="260" mass="29060">MAARKPSPNLIKFGAVVEELREKAQLTRTSLAKAVAVTPSYVGQVEKGRTRCRRDFAIRLDDGLHADGEVMKAWETLVRKVGYPAYYEDFPGAEETATLLRTLSLVLVDGLFQTEAYARALLQDEEAVENRLRRQEMVTQPPAPLSCLVLDEGVLYRQVGSRETMLEQTEFLMEISERDTALVQVAPFGFYKGVRSSFSIATQADQSSLLFAEQTAGGDTTSDPVRLSKAVQVFTRLQAQSLSPEDTRHLIRKVANERWS</sequence>
<dbReference type="Pfam" id="PF19054">
    <property type="entry name" value="DUF5753"/>
    <property type="match status" value="1"/>
</dbReference>
<gene>
    <name evidence="2" type="ORF">H4W34_003803</name>
</gene>
<dbReference type="CDD" id="cd00093">
    <property type="entry name" value="HTH_XRE"/>
    <property type="match status" value="1"/>
</dbReference>
<dbReference type="InterPro" id="IPR043917">
    <property type="entry name" value="DUF5753"/>
</dbReference>
<dbReference type="EMBL" id="JADBDZ010000001">
    <property type="protein sequence ID" value="MBE1533970.1"/>
    <property type="molecule type" value="Genomic_DNA"/>
</dbReference>
<organism evidence="2 3">
    <name type="scientific">Actinomadura algeriensis</name>
    <dbReference type="NCBI Taxonomy" id="1679523"/>
    <lineage>
        <taxon>Bacteria</taxon>
        <taxon>Bacillati</taxon>
        <taxon>Actinomycetota</taxon>
        <taxon>Actinomycetes</taxon>
        <taxon>Streptosporangiales</taxon>
        <taxon>Thermomonosporaceae</taxon>
        <taxon>Actinomadura</taxon>
    </lineage>
</organism>
<dbReference type="PROSITE" id="PS50943">
    <property type="entry name" value="HTH_CROC1"/>
    <property type="match status" value="1"/>
</dbReference>
<comment type="caution">
    <text evidence="2">The sequence shown here is derived from an EMBL/GenBank/DDBJ whole genome shotgun (WGS) entry which is preliminary data.</text>
</comment>
<evidence type="ECO:0000259" key="1">
    <source>
        <dbReference type="PROSITE" id="PS50943"/>
    </source>
</evidence>
<keyword evidence="3" id="KW-1185">Reference proteome</keyword>
<reference evidence="2 3" key="1">
    <citation type="submission" date="2020-10" db="EMBL/GenBank/DDBJ databases">
        <title>Sequencing the genomes of 1000 actinobacteria strains.</title>
        <authorList>
            <person name="Klenk H.-P."/>
        </authorList>
    </citation>
    <scope>NUCLEOTIDE SEQUENCE [LARGE SCALE GENOMIC DNA]</scope>
    <source>
        <strain evidence="2 3">DSM 46744</strain>
    </source>
</reference>
<evidence type="ECO:0000313" key="3">
    <source>
        <dbReference type="Proteomes" id="UP000627838"/>
    </source>
</evidence>
<dbReference type="Proteomes" id="UP000627838">
    <property type="component" value="Unassembled WGS sequence"/>
</dbReference>
<dbReference type="SMART" id="SM00530">
    <property type="entry name" value="HTH_XRE"/>
    <property type="match status" value="1"/>
</dbReference>
<dbReference type="InterPro" id="IPR010982">
    <property type="entry name" value="Lambda_DNA-bd_dom_sf"/>
</dbReference>
<dbReference type="Gene3D" id="1.10.260.40">
    <property type="entry name" value="lambda repressor-like DNA-binding domains"/>
    <property type="match status" value="1"/>
</dbReference>
<name>A0ABR9JV37_9ACTN</name>